<dbReference type="AlphaFoldDB" id="C8PJW4"/>
<proteinExistence type="predicted"/>
<dbReference type="RefSeq" id="WP_005872257.1">
    <property type="nucleotide sequence ID" value="NZ_ACYG01000027.1"/>
</dbReference>
<dbReference type="EMBL" id="ACYG01000027">
    <property type="protein sequence ID" value="EEV17219.1"/>
    <property type="molecule type" value="Genomic_DNA"/>
</dbReference>
<evidence type="ECO:0008006" key="4">
    <source>
        <dbReference type="Google" id="ProtNLM"/>
    </source>
</evidence>
<feature type="transmembrane region" description="Helical" evidence="1">
    <location>
        <begin position="269"/>
        <end position="288"/>
    </location>
</feature>
<feature type="transmembrane region" description="Helical" evidence="1">
    <location>
        <begin position="464"/>
        <end position="481"/>
    </location>
</feature>
<keyword evidence="1" id="KW-1133">Transmembrane helix</keyword>
<comment type="caution">
    <text evidence="2">The sequence shown here is derived from an EMBL/GenBank/DDBJ whole genome shotgun (WGS) entry which is preliminary data.</text>
</comment>
<keyword evidence="3" id="KW-1185">Reference proteome</keyword>
<evidence type="ECO:0000313" key="3">
    <source>
        <dbReference type="Proteomes" id="UP000005709"/>
    </source>
</evidence>
<name>C8PJW4_9BACT</name>
<gene>
    <name evidence="2" type="ORF">CAMGR0001_1515</name>
</gene>
<evidence type="ECO:0000256" key="1">
    <source>
        <dbReference type="SAM" id="Phobius"/>
    </source>
</evidence>
<keyword evidence="1" id="KW-0472">Membrane</keyword>
<feature type="transmembrane region" description="Helical" evidence="1">
    <location>
        <begin position="319"/>
        <end position="335"/>
    </location>
</feature>
<feature type="transmembrane region" description="Helical" evidence="1">
    <location>
        <begin position="488"/>
        <end position="504"/>
    </location>
</feature>
<dbReference type="Proteomes" id="UP000005709">
    <property type="component" value="Unassembled WGS sequence"/>
</dbReference>
<feature type="transmembrane region" description="Helical" evidence="1">
    <location>
        <begin position="341"/>
        <end position="357"/>
    </location>
</feature>
<feature type="transmembrane region" description="Helical" evidence="1">
    <location>
        <begin position="438"/>
        <end position="458"/>
    </location>
</feature>
<feature type="transmembrane region" description="Helical" evidence="1">
    <location>
        <begin position="7"/>
        <end position="29"/>
    </location>
</feature>
<evidence type="ECO:0000313" key="2">
    <source>
        <dbReference type="EMBL" id="EEV17219.1"/>
    </source>
</evidence>
<feature type="transmembrane region" description="Helical" evidence="1">
    <location>
        <begin position="294"/>
        <end position="312"/>
    </location>
</feature>
<accession>C8PJW4</accession>
<reference evidence="2 3" key="1">
    <citation type="submission" date="2009-07" db="EMBL/GenBank/DDBJ databases">
        <authorList>
            <person name="Madupu R."/>
            <person name="Sebastian Y."/>
            <person name="Durkin A.S."/>
            <person name="Torralba M."/>
            <person name="Methe B."/>
            <person name="Sutton G.G."/>
            <person name="Strausberg R.L."/>
            <person name="Nelson K.E."/>
        </authorList>
    </citation>
    <scope>NUCLEOTIDE SEQUENCE [LARGE SCALE GENOMIC DNA]</scope>
    <source>
        <strain evidence="2 3">RM3268</strain>
    </source>
</reference>
<keyword evidence="1" id="KW-0812">Transmembrane</keyword>
<sequence length="680" mass="81153">MNNAIKYAINFFVALLVVVQVIFFVYGIFTDFKLINEFKNIDEETLVGDKFVKNSEYIKQNLIFEPLKSSMYQYNSYNDIVSKCKSISSGCKYSVIHGDAHNSQFATLYNRDYNITMFDALINPSSNSSANAIVNTLMNYNDRTKNQDTGAWDAYPLFWADSLDKLQEKVDFIANNLYEQQTQLINRYFWHEAPFMLNAVNELNLGRDKSEIFSQYGFLSAYTVKFIMQSLGGINVENFDKAKNIINLIYYIISIVFIILFTKNYFIRFIFIILFSIYFFSIGFHSYHFAPTHVYIRHFFDILIALMLFWSMEFKELRLYYVAIVFALGILSILLVKDFGLFLFLSIVGTFIIKYVLEFIERRRVDLKELWIFIIFILFSIIACIKYPLMDNPSTKYFLDGFYSLPISMPIYMLLLFAISLLWLGLIWFYVELKRSNYLLSYIFLLFYTEFLCVFFVWKGNFDNINFAIITLPMLILFHFIVKRVRDILYIIIVPILIFAYAKYCYEYISQMTLYENTFATHRNYKWDHERAGGIITTYSFERFDDALRLINKYSKNSNELYMISKYDNMLQFFSKKYSGLKYFELKSFIVTDNEYNEVLDLINSKADILYVDTDIFNVYYKELKERRFFDVYNNQWLPNDVMRRIIQLKILLNLFDDVRDKYELVEHGKLIDVYKRKKE</sequence>
<feature type="transmembrane region" description="Helical" evidence="1">
    <location>
        <begin position="409"/>
        <end position="431"/>
    </location>
</feature>
<feature type="transmembrane region" description="Helical" evidence="1">
    <location>
        <begin position="369"/>
        <end position="389"/>
    </location>
</feature>
<organism evidence="2 3">
    <name type="scientific">Campylobacter gracilis RM3268</name>
    <dbReference type="NCBI Taxonomy" id="553220"/>
    <lineage>
        <taxon>Bacteria</taxon>
        <taxon>Pseudomonadati</taxon>
        <taxon>Campylobacterota</taxon>
        <taxon>Epsilonproteobacteria</taxon>
        <taxon>Campylobacterales</taxon>
        <taxon>Campylobacteraceae</taxon>
        <taxon>Campylobacter</taxon>
    </lineage>
</organism>
<dbReference type="STRING" id="824.CGRAC_0728"/>
<feature type="transmembrane region" description="Helical" evidence="1">
    <location>
        <begin position="245"/>
        <end position="262"/>
    </location>
</feature>
<protein>
    <recommendedName>
        <fullName evidence="4">Glycosyltransferase RgtA/B/C/D-like domain-containing protein</fullName>
    </recommendedName>
</protein>